<protein>
    <submittedName>
        <fullName evidence="3">Arsenate reductase</fullName>
    </submittedName>
</protein>
<dbReference type="PROSITE" id="PS51353">
    <property type="entry name" value="ARSC"/>
    <property type="match status" value="1"/>
</dbReference>
<dbReference type="PANTHER" id="PTHR30041:SF8">
    <property type="entry name" value="PROTEIN YFFB"/>
    <property type="match status" value="1"/>
</dbReference>
<dbReference type="CDD" id="cd03035">
    <property type="entry name" value="ArsC_Yffb"/>
    <property type="match status" value="1"/>
</dbReference>
<evidence type="ECO:0000256" key="2">
    <source>
        <dbReference type="PROSITE-ProRule" id="PRU01282"/>
    </source>
</evidence>
<dbReference type="PANTHER" id="PTHR30041">
    <property type="entry name" value="ARSENATE REDUCTASE"/>
    <property type="match status" value="1"/>
</dbReference>
<sequence>MPQCVQNQSLHALRALHWSKILTLFGIKNCDTVRKARKWIENHQLTVCFHDFREDGLTQEDLTFWCDTAGWETVFNKRSTSFRALNETDKADIDRDKAIQLMLIHPTLIKRPILVIGEQVLVGFNEANYKKAFSL</sequence>
<proteinExistence type="inferred from homology"/>
<evidence type="ECO:0000313" key="3">
    <source>
        <dbReference type="EMBL" id="QYX71203.1"/>
    </source>
</evidence>
<accession>A0ABX8X743</accession>
<dbReference type="Gene3D" id="3.40.30.10">
    <property type="entry name" value="Glutaredoxin"/>
    <property type="match status" value="1"/>
</dbReference>
<dbReference type="Pfam" id="PF03960">
    <property type="entry name" value="ArsC"/>
    <property type="match status" value="1"/>
</dbReference>
<reference evidence="3 4" key="1">
    <citation type="submission" date="2021-08" db="EMBL/GenBank/DDBJ databases">
        <title>Shewanella putrefaciens YZ-J, complete genome.</title>
        <authorList>
            <person name="Yi Z."/>
        </authorList>
    </citation>
    <scope>NUCLEOTIDE SEQUENCE [LARGE SCALE GENOMIC DNA]</scope>
    <source>
        <strain evidence="3 4">YZ-J</strain>
    </source>
</reference>
<organism evidence="3 4">
    <name type="scientific">Shewanella putrefaciens</name>
    <name type="common">Pseudomonas putrefaciens</name>
    <dbReference type="NCBI Taxonomy" id="24"/>
    <lineage>
        <taxon>Bacteria</taxon>
        <taxon>Pseudomonadati</taxon>
        <taxon>Pseudomonadota</taxon>
        <taxon>Gammaproteobacteria</taxon>
        <taxon>Alteromonadales</taxon>
        <taxon>Shewanellaceae</taxon>
        <taxon>Shewanella</taxon>
    </lineage>
</organism>
<dbReference type="NCBIfam" id="TIGR01617">
    <property type="entry name" value="arsC_related"/>
    <property type="match status" value="1"/>
</dbReference>
<dbReference type="EMBL" id="CP080635">
    <property type="protein sequence ID" value="QYX71203.1"/>
    <property type="molecule type" value="Genomic_DNA"/>
</dbReference>
<dbReference type="SUPFAM" id="SSF52833">
    <property type="entry name" value="Thioredoxin-like"/>
    <property type="match status" value="1"/>
</dbReference>
<dbReference type="InterPro" id="IPR006660">
    <property type="entry name" value="Arsenate_reductase-like"/>
</dbReference>
<dbReference type="InterPro" id="IPR036249">
    <property type="entry name" value="Thioredoxin-like_sf"/>
</dbReference>
<gene>
    <name evidence="3" type="ORF">K3G22_10310</name>
</gene>
<dbReference type="Proteomes" id="UP000827084">
    <property type="component" value="Chromosome"/>
</dbReference>
<keyword evidence="4" id="KW-1185">Reference proteome</keyword>
<dbReference type="InterPro" id="IPR006504">
    <property type="entry name" value="Tscrpt_reg_Spx/MgsR"/>
</dbReference>
<name>A0ABX8X743_SHEPU</name>
<evidence type="ECO:0000313" key="4">
    <source>
        <dbReference type="Proteomes" id="UP000827084"/>
    </source>
</evidence>
<evidence type="ECO:0000256" key="1">
    <source>
        <dbReference type="ARBA" id="ARBA00007198"/>
    </source>
</evidence>
<comment type="similarity">
    <text evidence="1 2">Belongs to the ArsC family.</text>
</comment>
<dbReference type="GeneID" id="67443656"/>
<dbReference type="RefSeq" id="WP_011789216.1">
    <property type="nucleotide sequence ID" value="NZ_CP066370.1"/>
</dbReference>